<feature type="compositionally biased region" description="Gly residues" evidence="1">
    <location>
        <begin position="168"/>
        <end position="180"/>
    </location>
</feature>
<dbReference type="EMBL" id="BAAANS010000029">
    <property type="protein sequence ID" value="GAA2105875.1"/>
    <property type="molecule type" value="Genomic_DNA"/>
</dbReference>
<dbReference type="InterPro" id="IPR018697">
    <property type="entry name" value="DUF2199"/>
</dbReference>
<gene>
    <name evidence="2" type="ORF">GCM10009759_43420</name>
</gene>
<dbReference type="Pfam" id="PF09965">
    <property type="entry name" value="DUF2199"/>
    <property type="match status" value="1"/>
</dbReference>
<organism evidence="2 3">
    <name type="scientific">Kitasatospora saccharophila</name>
    <dbReference type="NCBI Taxonomy" id="407973"/>
    <lineage>
        <taxon>Bacteria</taxon>
        <taxon>Bacillati</taxon>
        <taxon>Actinomycetota</taxon>
        <taxon>Actinomycetes</taxon>
        <taxon>Kitasatosporales</taxon>
        <taxon>Streptomycetaceae</taxon>
        <taxon>Kitasatospora</taxon>
    </lineage>
</organism>
<accession>A0ABP5ISH8</accession>
<evidence type="ECO:0000313" key="3">
    <source>
        <dbReference type="Proteomes" id="UP001500897"/>
    </source>
</evidence>
<proteinExistence type="predicted"/>
<reference evidence="3" key="1">
    <citation type="journal article" date="2019" name="Int. J. Syst. Evol. Microbiol.">
        <title>The Global Catalogue of Microorganisms (GCM) 10K type strain sequencing project: providing services to taxonomists for standard genome sequencing and annotation.</title>
        <authorList>
            <consortium name="The Broad Institute Genomics Platform"/>
            <consortium name="The Broad Institute Genome Sequencing Center for Infectious Disease"/>
            <person name="Wu L."/>
            <person name="Ma J."/>
        </authorList>
    </citation>
    <scope>NUCLEOTIDE SEQUENCE [LARGE SCALE GENOMIC DNA]</scope>
    <source>
        <strain evidence="3">JCM 14559</strain>
    </source>
</reference>
<dbReference type="Proteomes" id="UP001500897">
    <property type="component" value="Unassembled WGS sequence"/>
</dbReference>
<sequence>MANDPGWTCTCCGERHSELPMAYHAEAPASWEPGMAEREDCELTSDQCVVGEHSFVRGLVEIPVIGGDEVFAWGVWVSLSERNFARATELWERPGRESEPAYFGWLSTELPLYAPSTINLKTMHHTRPVGRRPYIELEPTSHPLAVEQRTGITLERVREIAEALLHPGRGGGVRGAGRPGGRWWRRRPES</sequence>
<name>A0ABP5ISH8_9ACTN</name>
<evidence type="ECO:0000313" key="2">
    <source>
        <dbReference type="EMBL" id="GAA2105875.1"/>
    </source>
</evidence>
<protein>
    <submittedName>
        <fullName evidence="2">DUF2199 domain-containing protein</fullName>
    </submittedName>
</protein>
<dbReference type="RefSeq" id="WP_344554121.1">
    <property type="nucleotide sequence ID" value="NZ_BAAANS010000029.1"/>
</dbReference>
<feature type="region of interest" description="Disordered" evidence="1">
    <location>
        <begin position="168"/>
        <end position="190"/>
    </location>
</feature>
<keyword evidence="3" id="KW-1185">Reference proteome</keyword>
<evidence type="ECO:0000256" key="1">
    <source>
        <dbReference type="SAM" id="MobiDB-lite"/>
    </source>
</evidence>
<comment type="caution">
    <text evidence="2">The sequence shown here is derived from an EMBL/GenBank/DDBJ whole genome shotgun (WGS) entry which is preliminary data.</text>
</comment>